<dbReference type="RefSeq" id="WP_393011649.1">
    <property type="nucleotide sequence ID" value="NZ_JAZAQF010000041.1"/>
</dbReference>
<feature type="non-terminal residue" evidence="1">
    <location>
        <position position="72"/>
    </location>
</feature>
<accession>A0ABW7C925</accession>
<protein>
    <submittedName>
        <fullName evidence="1">Tetratricopeptide repeat protein</fullName>
    </submittedName>
</protein>
<dbReference type="InterPro" id="IPR011990">
    <property type="entry name" value="TPR-like_helical_dom_sf"/>
</dbReference>
<dbReference type="SUPFAM" id="SSF48452">
    <property type="entry name" value="TPR-like"/>
    <property type="match status" value="1"/>
</dbReference>
<gene>
    <name evidence="1" type="ORF">VPK24_06960</name>
</gene>
<name>A0ABW7C925_9CYAN</name>
<evidence type="ECO:0000313" key="2">
    <source>
        <dbReference type="Proteomes" id="UP001604335"/>
    </source>
</evidence>
<dbReference type="Pfam" id="PF13374">
    <property type="entry name" value="TPR_10"/>
    <property type="match status" value="2"/>
</dbReference>
<sequence>WAATQNNLGLAYNDRIRGERADNLERAITAYERALEVRTRDALPEDWAATQNNLGLAYNDRIRGERADNLER</sequence>
<organism evidence="1 2">
    <name type="scientific">Limnothrix redekei LRLZ20PSL1</name>
    <dbReference type="NCBI Taxonomy" id="3112953"/>
    <lineage>
        <taxon>Bacteria</taxon>
        <taxon>Bacillati</taxon>
        <taxon>Cyanobacteriota</taxon>
        <taxon>Cyanophyceae</taxon>
        <taxon>Pseudanabaenales</taxon>
        <taxon>Pseudanabaenaceae</taxon>
        <taxon>Limnothrix</taxon>
    </lineage>
</organism>
<proteinExistence type="predicted"/>
<comment type="caution">
    <text evidence="1">The sequence shown here is derived from an EMBL/GenBank/DDBJ whole genome shotgun (WGS) entry which is preliminary data.</text>
</comment>
<feature type="non-terminal residue" evidence="1">
    <location>
        <position position="1"/>
    </location>
</feature>
<dbReference type="Proteomes" id="UP001604335">
    <property type="component" value="Unassembled WGS sequence"/>
</dbReference>
<evidence type="ECO:0000313" key="1">
    <source>
        <dbReference type="EMBL" id="MFG3817373.1"/>
    </source>
</evidence>
<keyword evidence="2" id="KW-1185">Reference proteome</keyword>
<dbReference type="EMBL" id="JAZAQF010000041">
    <property type="protein sequence ID" value="MFG3817373.1"/>
    <property type="molecule type" value="Genomic_DNA"/>
</dbReference>
<reference evidence="2" key="1">
    <citation type="journal article" date="2024" name="Algal Res.">
        <title>Biochemical, toxicological and genomic investigation of a high-biomass producing Limnothrix strain isolated from Italian shallow drinking water reservoir.</title>
        <authorList>
            <person name="Simonazzi M."/>
            <person name="Shishido T.K."/>
            <person name="Delbaje E."/>
            <person name="Wahlsten M."/>
            <person name="Fewer D.P."/>
            <person name="Sivonen K."/>
            <person name="Pezzolesi L."/>
            <person name="Pistocchi R."/>
        </authorList>
    </citation>
    <scope>NUCLEOTIDE SEQUENCE [LARGE SCALE GENOMIC DNA]</scope>
    <source>
        <strain evidence="2">LRLZ20PSL1</strain>
    </source>
</reference>
<dbReference type="Gene3D" id="1.25.40.10">
    <property type="entry name" value="Tetratricopeptide repeat domain"/>
    <property type="match status" value="1"/>
</dbReference>